<sequence length="369" mass="41018">MSSSQTSLGRRKRGFGLPNRPRALLFPSRFSKDDFKRFKRADDYATKESRVTATIIPIIEGDPGDTKCLASDISFTNLDHLTDGSLVCAKPDLYHGARPEQLRKEIRQALDNHIVPSTQDDLPIIPNNFVEVKGPDGSLSVATRQALYDVTLGARGFQSLMSYGATEPLYDNKAYALAWVYHGGHMKAYASHVLEPSAPGETPGYAMTQIKGWSLTSDLETFRQGATAYRNGRDWTKKQRDDAIKQANEKVANLGVAVAPNDMARQVPQGNATGVNRYDTNNVSFTLQHDLETSEDELSLDFERPTKRSCSPEKPAASAIPGQEQVDLNQQSKSGTLATRPNVFREGRRYKFISTRQAQDEEKTDDREV</sequence>
<comment type="caution">
    <text evidence="2">The sequence shown here is derived from an EMBL/GenBank/DDBJ whole genome shotgun (WGS) entry which is preliminary data.</text>
</comment>
<gene>
    <name evidence="2" type="ORF">NW762_014823</name>
</gene>
<evidence type="ECO:0000256" key="1">
    <source>
        <dbReference type="SAM" id="MobiDB-lite"/>
    </source>
</evidence>
<dbReference type="OrthoDB" id="5336565at2759"/>
<name>A0A9W8V6D8_9HYPO</name>
<keyword evidence="3" id="KW-1185">Reference proteome</keyword>
<feature type="compositionally biased region" description="Basic and acidic residues" evidence="1">
    <location>
        <begin position="358"/>
        <end position="369"/>
    </location>
</feature>
<evidence type="ECO:0000313" key="3">
    <source>
        <dbReference type="Proteomes" id="UP001152049"/>
    </source>
</evidence>
<feature type="compositionally biased region" description="Polar residues" evidence="1">
    <location>
        <begin position="326"/>
        <end position="339"/>
    </location>
</feature>
<dbReference type="Proteomes" id="UP001152049">
    <property type="component" value="Unassembled WGS sequence"/>
</dbReference>
<dbReference type="AlphaFoldDB" id="A0A9W8V6D8"/>
<dbReference type="EMBL" id="JAOQAZ010000058">
    <property type="protein sequence ID" value="KAJ4243337.1"/>
    <property type="molecule type" value="Genomic_DNA"/>
</dbReference>
<proteinExistence type="predicted"/>
<feature type="region of interest" description="Disordered" evidence="1">
    <location>
        <begin position="304"/>
        <end position="369"/>
    </location>
</feature>
<reference evidence="2" key="1">
    <citation type="submission" date="2022-09" db="EMBL/GenBank/DDBJ databases">
        <title>Fusarium specimens isolated from Avocado Roots.</title>
        <authorList>
            <person name="Stajich J."/>
            <person name="Roper C."/>
            <person name="Heimlech-Rivalta G."/>
        </authorList>
    </citation>
    <scope>NUCLEOTIDE SEQUENCE</scope>
    <source>
        <strain evidence="2">CF00136</strain>
    </source>
</reference>
<protein>
    <submittedName>
        <fullName evidence="2">Uncharacterized protein</fullName>
    </submittedName>
</protein>
<evidence type="ECO:0000313" key="2">
    <source>
        <dbReference type="EMBL" id="KAJ4243337.1"/>
    </source>
</evidence>
<accession>A0A9W8V6D8</accession>
<organism evidence="2 3">
    <name type="scientific">Fusarium torreyae</name>
    <dbReference type="NCBI Taxonomy" id="1237075"/>
    <lineage>
        <taxon>Eukaryota</taxon>
        <taxon>Fungi</taxon>
        <taxon>Dikarya</taxon>
        <taxon>Ascomycota</taxon>
        <taxon>Pezizomycotina</taxon>
        <taxon>Sordariomycetes</taxon>
        <taxon>Hypocreomycetidae</taxon>
        <taxon>Hypocreales</taxon>
        <taxon>Nectriaceae</taxon>
        <taxon>Fusarium</taxon>
    </lineage>
</organism>